<dbReference type="PANTHER" id="PTHR37314:SF4">
    <property type="entry name" value="UPF0700 TRANSMEMBRANE PROTEIN YOAK"/>
    <property type="match status" value="1"/>
</dbReference>
<feature type="transmembrane region" description="Helical" evidence="1">
    <location>
        <begin position="56"/>
        <end position="76"/>
    </location>
</feature>
<keyword evidence="1" id="KW-0812">Transmembrane</keyword>
<feature type="transmembrane region" description="Helical" evidence="1">
    <location>
        <begin position="12"/>
        <end position="30"/>
    </location>
</feature>
<feature type="transmembrane region" description="Helical" evidence="1">
    <location>
        <begin position="88"/>
        <end position="104"/>
    </location>
</feature>
<dbReference type="EMBL" id="SSXO01000004">
    <property type="protein sequence ID" value="TIH99253.1"/>
    <property type="molecule type" value="Genomic_DNA"/>
</dbReference>
<feature type="transmembrane region" description="Helical" evidence="1">
    <location>
        <begin position="110"/>
        <end position="129"/>
    </location>
</feature>
<dbReference type="PANTHER" id="PTHR37314">
    <property type="entry name" value="SLR0142 PROTEIN"/>
    <property type="match status" value="1"/>
</dbReference>
<protein>
    <submittedName>
        <fullName evidence="2">DUF1275 domain-containing protein</fullName>
    </submittedName>
</protein>
<feature type="transmembrane region" description="Helical" evidence="1">
    <location>
        <begin position="198"/>
        <end position="215"/>
    </location>
</feature>
<proteinExistence type="predicted"/>
<dbReference type="AlphaFoldDB" id="A0A4T2GLP8"/>
<dbReference type="InterPro" id="IPR010699">
    <property type="entry name" value="DUF1275"/>
</dbReference>
<dbReference type="OrthoDB" id="7057004at2"/>
<dbReference type="Pfam" id="PF06912">
    <property type="entry name" value="DUF1275"/>
    <property type="match status" value="1"/>
</dbReference>
<reference evidence="2 3" key="1">
    <citation type="submission" date="2019-04" db="EMBL/GenBank/DDBJ databases">
        <title>Genome analysis of Streptococcus suis strain WUSS424.</title>
        <authorList>
            <person name="Chen H."/>
            <person name="Gao X."/>
            <person name="Wu Z."/>
        </authorList>
    </citation>
    <scope>NUCLEOTIDE SEQUENCE [LARGE SCALE GENOMIC DNA]</scope>
    <source>
        <strain evidence="2 3">WUSS424</strain>
    </source>
</reference>
<feature type="transmembrane region" description="Helical" evidence="1">
    <location>
        <begin position="171"/>
        <end position="192"/>
    </location>
</feature>
<accession>A0A4T2GLP8</accession>
<comment type="caution">
    <text evidence="2">The sequence shown here is derived from an EMBL/GenBank/DDBJ whole genome shotgun (WGS) entry which is preliminary data.</text>
</comment>
<evidence type="ECO:0000313" key="2">
    <source>
        <dbReference type="EMBL" id="TIH99253.1"/>
    </source>
</evidence>
<name>A0A4T2GLP8_STRSU</name>
<gene>
    <name evidence="2" type="ORF">FAJ39_06725</name>
</gene>
<keyword evidence="1" id="KW-1133">Transmembrane helix</keyword>
<dbReference type="Proteomes" id="UP000305165">
    <property type="component" value="Unassembled WGS sequence"/>
</dbReference>
<evidence type="ECO:0000313" key="3">
    <source>
        <dbReference type="Proteomes" id="UP000305165"/>
    </source>
</evidence>
<keyword evidence="1" id="KW-0472">Membrane</keyword>
<evidence type="ECO:0000256" key="1">
    <source>
        <dbReference type="SAM" id="Phobius"/>
    </source>
</evidence>
<organism evidence="2 3">
    <name type="scientific">Streptococcus suis</name>
    <dbReference type="NCBI Taxonomy" id="1307"/>
    <lineage>
        <taxon>Bacteria</taxon>
        <taxon>Bacillati</taxon>
        <taxon>Bacillota</taxon>
        <taxon>Bacilli</taxon>
        <taxon>Lactobacillales</taxon>
        <taxon>Streptococcaceae</taxon>
        <taxon>Streptococcus</taxon>
    </lineage>
</organism>
<sequence length="224" mass="25878">MKKTYRVYEGLRIALSLTFMSGYLNTFTYLTQEGRFAGVQSGNVIYLAYHLALGNLYQAFSFLVPIIFFCLGQWFTYLMKRAFIERKWPWHFSSSLVITGLLLLDCLLTHLFPPLFTIAILAFAASIQVESFRHLRGHPYANVMMTGNVKNASYLWFKGVMEKNTTNLKQGLAIFYTILSFICGVMVSTQLSTRFNEAALYFLLVPALFINYQLWMEKRKEPSK</sequence>